<evidence type="ECO:0000259" key="13">
    <source>
        <dbReference type="Pfam" id="PF02875"/>
    </source>
</evidence>
<dbReference type="AlphaFoldDB" id="A0A1C3JTA3"/>
<evidence type="ECO:0000256" key="9">
    <source>
        <dbReference type="ARBA" id="ARBA00023316"/>
    </source>
</evidence>
<evidence type="ECO:0000313" key="18">
    <source>
        <dbReference type="Proteomes" id="UP000092871"/>
    </source>
</evidence>
<dbReference type="GO" id="GO:0047480">
    <property type="term" value="F:UDP-N-acetylmuramoyl-tripeptide-D-alanyl-D-alanine ligase activity"/>
    <property type="evidence" value="ECO:0007669"/>
    <property type="project" value="UniProtKB-UniRule"/>
</dbReference>
<evidence type="ECO:0000313" key="17">
    <source>
        <dbReference type="Proteomes" id="UP000092840"/>
    </source>
</evidence>
<evidence type="ECO:0000256" key="6">
    <source>
        <dbReference type="ARBA" id="ARBA00022960"/>
    </source>
</evidence>
<keyword evidence="4 10" id="KW-0547">Nucleotide-binding</keyword>
<dbReference type="Gene3D" id="3.90.190.20">
    <property type="entry name" value="Mur ligase, C-terminal domain"/>
    <property type="match status" value="1"/>
</dbReference>
<dbReference type="RefSeq" id="WP_170756337.1">
    <property type="nucleotide sequence ID" value="NZ_FLRA01000018.1"/>
</dbReference>
<dbReference type="PANTHER" id="PTHR43024">
    <property type="entry name" value="UDP-N-ACETYLMURAMOYL-TRIPEPTIDE--D-ALANYL-D-ALANINE LIGASE"/>
    <property type="match status" value="1"/>
</dbReference>
<evidence type="ECO:0000256" key="5">
    <source>
        <dbReference type="ARBA" id="ARBA00022840"/>
    </source>
</evidence>
<sequence>MLKTLRLSEIAAEVGGLLIGSDALIAGVSTDSRDDLEDKLFVALVGERFDGHDFSEQVIALGASAVLVSSSVNVTPRIEVSDTGAAYATIARMQRRFYKHPVVAITGSNGKTSVKDWLANVLAQSTKVLKTQSNLNNQIGVPKTLLQLQSDDRFAVIEAGTSFPGEIERLGTSIEADVVVLTNASGSHLLGFGSIQGIAVEKGKLIETSKPNATVVLNADDPSFDYWQSLLGPRSLLSFSFNNDCATLFAKQVNESVDGSTTTLVYNQNTYQLQLDRPGRHHVANAMAVALAMLALGFEVMDVLSKLKHPEQVPGRMELLTGKNEAVIINDCYNASPKSVEAAMDVLALYKTHSKWMVLGALGELGDLEQSIHEGLGVYAAKAGVDHLVTIGSVAGFAVNGFENKKRSEQLSHRCETKHEALALLQALNHEHVILVKGSRSAKMEDIVNALKN</sequence>
<name>A0A1C3JTA3_9GAMM</name>
<evidence type="ECO:0000256" key="7">
    <source>
        <dbReference type="ARBA" id="ARBA00022984"/>
    </source>
</evidence>
<comment type="function">
    <text evidence="10 11">Involved in cell wall formation. Catalyzes the final step in the synthesis of UDP-N-acetylmuramoyl-pentapeptide, the precursor of murein.</text>
</comment>
<comment type="subcellular location">
    <subcellularLocation>
        <location evidence="10 11">Cytoplasm</location>
    </subcellularLocation>
</comment>
<evidence type="ECO:0000313" key="15">
    <source>
        <dbReference type="EMBL" id="SBT18326.1"/>
    </source>
</evidence>
<evidence type="ECO:0000256" key="10">
    <source>
        <dbReference type="HAMAP-Rule" id="MF_02019"/>
    </source>
</evidence>
<keyword evidence="9 10" id="KW-0961">Cell wall biogenesis/degradation</keyword>
<dbReference type="GO" id="GO:0008360">
    <property type="term" value="P:regulation of cell shape"/>
    <property type="evidence" value="ECO:0007669"/>
    <property type="project" value="UniProtKB-KW"/>
</dbReference>
<evidence type="ECO:0000256" key="3">
    <source>
        <dbReference type="ARBA" id="ARBA00022618"/>
    </source>
</evidence>
<dbReference type="HAMAP" id="MF_02019">
    <property type="entry name" value="MurF"/>
    <property type="match status" value="1"/>
</dbReference>
<dbReference type="Gene3D" id="3.40.1190.10">
    <property type="entry name" value="Mur-like, catalytic domain"/>
    <property type="match status" value="1"/>
</dbReference>
<organism evidence="15 18">
    <name type="scientific">Marinomonas gallaica</name>
    <dbReference type="NCBI Taxonomy" id="1806667"/>
    <lineage>
        <taxon>Bacteria</taxon>
        <taxon>Pseudomonadati</taxon>
        <taxon>Pseudomonadota</taxon>
        <taxon>Gammaproteobacteria</taxon>
        <taxon>Oceanospirillales</taxon>
        <taxon>Oceanospirillaceae</taxon>
        <taxon>Marinomonas</taxon>
    </lineage>
</organism>
<gene>
    <name evidence="10 15" type="primary">murF</name>
    <name evidence="15" type="ORF">MGA5115_02448</name>
    <name evidence="16" type="ORF">MGA5116_02993</name>
</gene>
<keyword evidence="3 10" id="KW-0132">Cell division</keyword>
<dbReference type="GO" id="GO:0005737">
    <property type="term" value="C:cytoplasm"/>
    <property type="evidence" value="ECO:0007669"/>
    <property type="project" value="UniProtKB-SubCell"/>
</dbReference>
<dbReference type="EMBL" id="FLRB01000017">
    <property type="protein sequence ID" value="SBT22376.1"/>
    <property type="molecule type" value="Genomic_DNA"/>
</dbReference>
<keyword evidence="17" id="KW-1185">Reference proteome</keyword>
<feature type="domain" description="Mur ligase central" evidence="14">
    <location>
        <begin position="105"/>
        <end position="292"/>
    </location>
</feature>
<dbReference type="Proteomes" id="UP000092840">
    <property type="component" value="Unassembled WGS sequence"/>
</dbReference>
<keyword evidence="1 10" id="KW-0963">Cytoplasm</keyword>
<feature type="domain" description="Mur ligase N-terminal catalytic" evidence="12">
    <location>
        <begin position="25"/>
        <end position="80"/>
    </location>
</feature>
<keyword evidence="2 10" id="KW-0436">Ligase</keyword>
<dbReference type="Gene3D" id="3.40.1390.10">
    <property type="entry name" value="MurE/MurF, N-terminal domain"/>
    <property type="match status" value="1"/>
</dbReference>
<evidence type="ECO:0000259" key="14">
    <source>
        <dbReference type="Pfam" id="PF08245"/>
    </source>
</evidence>
<dbReference type="Pfam" id="PF02875">
    <property type="entry name" value="Mur_ligase_C"/>
    <property type="match status" value="1"/>
</dbReference>
<keyword evidence="7 10" id="KW-0573">Peptidoglycan synthesis</keyword>
<dbReference type="GO" id="GO:0005524">
    <property type="term" value="F:ATP binding"/>
    <property type="evidence" value="ECO:0007669"/>
    <property type="project" value="UniProtKB-UniRule"/>
</dbReference>
<dbReference type="GO" id="GO:0071555">
    <property type="term" value="P:cell wall organization"/>
    <property type="evidence" value="ECO:0007669"/>
    <property type="project" value="UniProtKB-KW"/>
</dbReference>
<comment type="pathway">
    <text evidence="10 11">Cell wall biogenesis; peptidoglycan biosynthesis.</text>
</comment>
<keyword evidence="6 10" id="KW-0133">Cell shape</keyword>
<dbReference type="InterPro" id="IPR051046">
    <property type="entry name" value="MurCDEF_CellWall_CoF430Synth"/>
</dbReference>
<evidence type="ECO:0000256" key="8">
    <source>
        <dbReference type="ARBA" id="ARBA00023306"/>
    </source>
</evidence>
<protein>
    <recommendedName>
        <fullName evidence="10 11">UDP-N-acetylmuramoyl-tripeptide--D-alanyl-D-alanine ligase</fullName>
        <ecNumber evidence="10 11">6.3.2.10</ecNumber>
    </recommendedName>
    <alternativeName>
        <fullName evidence="10">D-alanyl-D-alanine-adding enzyme</fullName>
    </alternativeName>
</protein>
<dbReference type="Pfam" id="PF01225">
    <property type="entry name" value="Mur_ligase"/>
    <property type="match status" value="1"/>
</dbReference>
<evidence type="ECO:0000313" key="16">
    <source>
        <dbReference type="EMBL" id="SBT22376.1"/>
    </source>
</evidence>
<dbReference type="InterPro" id="IPR000713">
    <property type="entry name" value="Mur_ligase_N"/>
</dbReference>
<reference evidence="15 18" key="1">
    <citation type="submission" date="2016-06" db="EMBL/GenBank/DDBJ databases">
        <authorList>
            <person name="Kjaerup R.B."/>
            <person name="Dalgaard T.S."/>
            <person name="Juul-Madsen H.R."/>
        </authorList>
    </citation>
    <scope>NUCLEOTIDE SEQUENCE [LARGE SCALE GENOMIC DNA]</scope>
    <source>
        <strain evidence="15 18">CECT 5115</strain>
    </source>
</reference>
<dbReference type="PANTHER" id="PTHR43024:SF1">
    <property type="entry name" value="UDP-N-ACETYLMURAMOYL-TRIPEPTIDE--D-ALANYL-D-ALANINE LIGASE"/>
    <property type="match status" value="1"/>
</dbReference>
<comment type="similarity">
    <text evidence="10">Belongs to the MurCDEF family. MurF subfamily.</text>
</comment>
<evidence type="ECO:0000256" key="2">
    <source>
        <dbReference type="ARBA" id="ARBA00022598"/>
    </source>
</evidence>
<dbReference type="InterPro" id="IPR036565">
    <property type="entry name" value="Mur-like_cat_sf"/>
</dbReference>
<accession>A0A1C3JTA3</accession>
<keyword evidence="8 10" id="KW-0131">Cell cycle</keyword>
<proteinExistence type="inferred from homology"/>
<dbReference type="InterPro" id="IPR036615">
    <property type="entry name" value="Mur_ligase_C_dom_sf"/>
</dbReference>
<dbReference type="GO" id="GO:0051301">
    <property type="term" value="P:cell division"/>
    <property type="evidence" value="ECO:0007669"/>
    <property type="project" value="UniProtKB-KW"/>
</dbReference>
<dbReference type="UniPathway" id="UPA00219"/>
<dbReference type="InterPro" id="IPR035911">
    <property type="entry name" value="MurE/MurF_N"/>
</dbReference>
<keyword evidence="5 10" id="KW-0067">ATP-binding</keyword>
<comment type="catalytic activity">
    <reaction evidence="10 11">
        <text>D-alanyl-D-alanine + UDP-N-acetyl-alpha-D-muramoyl-L-alanyl-gamma-D-glutamyl-meso-2,6-diaminopimelate + ATP = UDP-N-acetyl-alpha-D-muramoyl-L-alanyl-gamma-D-glutamyl-meso-2,6-diaminopimeloyl-D-alanyl-D-alanine + ADP + phosphate + H(+)</text>
        <dbReference type="Rhea" id="RHEA:28374"/>
        <dbReference type="ChEBI" id="CHEBI:15378"/>
        <dbReference type="ChEBI" id="CHEBI:30616"/>
        <dbReference type="ChEBI" id="CHEBI:43474"/>
        <dbReference type="ChEBI" id="CHEBI:57822"/>
        <dbReference type="ChEBI" id="CHEBI:61386"/>
        <dbReference type="ChEBI" id="CHEBI:83905"/>
        <dbReference type="ChEBI" id="CHEBI:456216"/>
        <dbReference type="EC" id="6.3.2.10"/>
    </reaction>
</comment>
<dbReference type="EC" id="6.3.2.10" evidence="10 11"/>
<feature type="binding site" evidence="10">
    <location>
        <begin position="107"/>
        <end position="113"/>
    </location>
    <ligand>
        <name>ATP</name>
        <dbReference type="ChEBI" id="CHEBI:30616"/>
    </ligand>
</feature>
<dbReference type="NCBIfam" id="TIGR01143">
    <property type="entry name" value="murF"/>
    <property type="match status" value="1"/>
</dbReference>
<dbReference type="SUPFAM" id="SSF63418">
    <property type="entry name" value="MurE/MurF N-terminal domain"/>
    <property type="match status" value="1"/>
</dbReference>
<feature type="domain" description="Mur ligase C-terminal" evidence="13">
    <location>
        <begin position="315"/>
        <end position="440"/>
    </location>
</feature>
<dbReference type="GO" id="GO:0009252">
    <property type="term" value="P:peptidoglycan biosynthetic process"/>
    <property type="evidence" value="ECO:0007669"/>
    <property type="project" value="UniProtKB-UniRule"/>
</dbReference>
<reference evidence="16 17" key="2">
    <citation type="submission" date="2016-06" db="EMBL/GenBank/DDBJ databases">
        <authorList>
            <person name="Rodrigo-Torres L."/>
            <person name="Arahal D.R."/>
        </authorList>
    </citation>
    <scope>NUCLEOTIDE SEQUENCE [LARGE SCALE GENOMIC DNA]</scope>
    <source>
        <strain evidence="16 17">CECT 5116</strain>
    </source>
</reference>
<dbReference type="InterPro" id="IPR004101">
    <property type="entry name" value="Mur_ligase_C"/>
</dbReference>
<dbReference type="InterPro" id="IPR013221">
    <property type="entry name" value="Mur_ligase_cen"/>
</dbReference>
<dbReference type="SUPFAM" id="SSF53623">
    <property type="entry name" value="MurD-like peptide ligases, catalytic domain"/>
    <property type="match status" value="1"/>
</dbReference>
<dbReference type="SUPFAM" id="SSF53244">
    <property type="entry name" value="MurD-like peptide ligases, peptide-binding domain"/>
    <property type="match status" value="1"/>
</dbReference>
<dbReference type="Pfam" id="PF08245">
    <property type="entry name" value="Mur_ligase_M"/>
    <property type="match status" value="1"/>
</dbReference>
<evidence type="ECO:0000256" key="4">
    <source>
        <dbReference type="ARBA" id="ARBA00022741"/>
    </source>
</evidence>
<evidence type="ECO:0000256" key="11">
    <source>
        <dbReference type="RuleBase" id="RU004136"/>
    </source>
</evidence>
<dbReference type="EMBL" id="FLRA01000018">
    <property type="protein sequence ID" value="SBT18326.1"/>
    <property type="molecule type" value="Genomic_DNA"/>
</dbReference>
<dbReference type="Proteomes" id="UP000092871">
    <property type="component" value="Unassembled WGS sequence"/>
</dbReference>
<evidence type="ECO:0000256" key="1">
    <source>
        <dbReference type="ARBA" id="ARBA00022490"/>
    </source>
</evidence>
<dbReference type="InterPro" id="IPR005863">
    <property type="entry name" value="UDP-N-AcMur_synth"/>
</dbReference>
<evidence type="ECO:0000259" key="12">
    <source>
        <dbReference type="Pfam" id="PF01225"/>
    </source>
</evidence>